<evidence type="ECO:0000256" key="1">
    <source>
        <dbReference type="ARBA" id="ARBA00006089"/>
    </source>
</evidence>
<feature type="binding site" evidence="9">
    <location>
        <position position="108"/>
    </location>
    <ligand>
        <name>Ca(2+)</name>
        <dbReference type="ChEBI" id="CHEBI:29108"/>
        <label>1</label>
    </ligand>
</feature>
<dbReference type="Proteomes" id="UP000799757">
    <property type="component" value="Unassembled WGS sequence"/>
</dbReference>
<feature type="binding site" evidence="9">
    <location>
        <position position="122"/>
    </location>
    <ligand>
        <name>Ca(2+)</name>
        <dbReference type="ChEBI" id="CHEBI:29108"/>
        <label>1</label>
    </ligand>
</feature>
<dbReference type="AlphaFoldDB" id="A0A6A6WTU4"/>
<dbReference type="OrthoDB" id="2113341at2759"/>
<dbReference type="GO" id="GO:0020037">
    <property type="term" value="F:heme binding"/>
    <property type="evidence" value="ECO:0007669"/>
    <property type="project" value="UniProtKB-UniRule"/>
</dbReference>
<dbReference type="InterPro" id="IPR019794">
    <property type="entry name" value="Peroxidases_AS"/>
</dbReference>
<dbReference type="FunFam" id="1.10.520.10:FF:000021">
    <property type="entry name" value="Peroxidase"/>
    <property type="match status" value="1"/>
</dbReference>
<feature type="chain" id="PRO_5025716157" description="Peroxidase" evidence="12">
    <location>
        <begin position="21"/>
        <end position="337"/>
    </location>
</feature>
<feature type="binding site" evidence="9">
    <location>
        <position position="120"/>
    </location>
    <ligand>
        <name>Ca(2+)</name>
        <dbReference type="ChEBI" id="CHEBI:29108"/>
        <label>1</label>
    </ligand>
</feature>
<dbReference type="GO" id="GO:0042744">
    <property type="term" value="P:hydrogen peroxide catabolic process"/>
    <property type="evidence" value="ECO:0007669"/>
    <property type="project" value="TreeGrafter"/>
</dbReference>
<keyword evidence="6 9" id="KW-0408">Iron</keyword>
<evidence type="ECO:0000256" key="11">
    <source>
        <dbReference type="PIRSR" id="PIRSR601621-4"/>
    </source>
</evidence>
<dbReference type="GO" id="GO:0046872">
    <property type="term" value="F:metal ion binding"/>
    <property type="evidence" value="ECO:0007669"/>
    <property type="project" value="UniProtKB-UniRule"/>
</dbReference>
<keyword evidence="2 12" id="KW-0575">Peroxidase</keyword>
<feature type="binding site" evidence="9">
    <location>
        <position position="124"/>
    </location>
    <ligand>
        <name>Ca(2+)</name>
        <dbReference type="ChEBI" id="CHEBI:29108"/>
        <label>1</label>
    </ligand>
</feature>
<feature type="active site" description="Proton acceptor" evidence="8">
    <location>
        <position position="107"/>
    </location>
</feature>
<keyword evidence="11" id="KW-1015">Disulfide bond</keyword>
<feature type="binding site" evidence="9">
    <location>
        <position position="229"/>
    </location>
    <ligand>
        <name>Ca(2+)</name>
        <dbReference type="ChEBI" id="CHEBI:29108"/>
        <label>2</label>
    </ligand>
</feature>
<evidence type="ECO:0000256" key="3">
    <source>
        <dbReference type="ARBA" id="ARBA00022617"/>
    </source>
</evidence>
<dbReference type="Gene3D" id="1.10.420.10">
    <property type="entry name" value="Peroxidase, domain 2"/>
    <property type="match status" value="1"/>
</dbReference>
<dbReference type="GO" id="GO:0004601">
    <property type="term" value="F:peroxidase activity"/>
    <property type="evidence" value="ECO:0007669"/>
    <property type="project" value="UniProtKB-KW"/>
</dbReference>
<gene>
    <name evidence="14" type="ORF">K505DRAFT_379533</name>
</gene>
<feature type="domain" description="Plant heme peroxidase family profile" evidence="13">
    <location>
        <begin position="140"/>
        <end position="330"/>
    </location>
</feature>
<keyword evidence="5 12" id="KW-0560">Oxidoreductase</keyword>
<dbReference type="GO" id="GO:0034599">
    <property type="term" value="P:cellular response to oxidative stress"/>
    <property type="evidence" value="ECO:0007669"/>
    <property type="project" value="InterPro"/>
</dbReference>
<comment type="cofactor">
    <cofactor evidence="9">
        <name>heme b</name>
        <dbReference type="ChEBI" id="CHEBI:60344"/>
    </cofactor>
    <text evidence="9">Binds 1 heme b (iron(II)-protoporphyrin IX) group per subunit.</text>
</comment>
<keyword evidence="7" id="KW-0325">Glycoprotein</keyword>
<dbReference type="PRINTS" id="PR00458">
    <property type="entry name" value="PEROXIDASE"/>
</dbReference>
<feature type="disulfide bond" evidence="11">
    <location>
        <begin position="73"/>
        <end position="325"/>
    </location>
</feature>
<evidence type="ECO:0000313" key="15">
    <source>
        <dbReference type="Proteomes" id="UP000799757"/>
    </source>
</evidence>
<evidence type="ECO:0000256" key="7">
    <source>
        <dbReference type="ARBA" id="ARBA00023180"/>
    </source>
</evidence>
<dbReference type="EMBL" id="MU002309">
    <property type="protein sequence ID" value="KAF2787512.1"/>
    <property type="molecule type" value="Genomic_DNA"/>
</dbReference>
<evidence type="ECO:0000256" key="12">
    <source>
        <dbReference type="RuleBase" id="RU363051"/>
    </source>
</evidence>
<evidence type="ECO:0000313" key="14">
    <source>
        <dbReference type="EMBL" id="KAF2787512.1"/>
    </source>
</evidence>
<dbReference type="EC" id="1.11.1.-" evidence="12"/>
<keyword evidence="4 9" id="KW-0479">Metal-binding</keyword>
<dbReference type="PRINTS" id="PR00462">
    <property type="entry name" value="LIGNINASE"/>
</dbReference>
<evidence type="ECO:0000256" key="5">
    <source>
        <dbReference type="ARBA" id="ARBA00023002"/>
    </source>
</evidence>
<evidence type="ECO:0000256" key="8">
    <source>
        <dbReference type="PIRSR" id="PIRSR601621-1"/>
    </source>
</evidence>
<evidence type="ECO:0000259" key="13">
    <source>
        <dbReference type="PROSITE" id="PS50873"/>
    </source>
</evidence>
<dbReference type="PANTHER" id="PTHR31356">
    <property type="entry name" value="THYLAKOID LUMENAL 29 KDA PROTEIN, CHLOROPLASTIC-RELATED"/>
    <property type="match status" value="1"/>
</dbReference>
<dbReference type="InterPro" id="IPR010255">
    <property type="entry name" value="Haem_peroxidase_sf"/>
</dbReference>
<feature type="site" description="Transition state stabilizer" evidence="10">
    <location>
        <position position="103"/>
    </location>
</feature>
<evidence type="ECO:0000256" key="9">
    <source>
        <dbReference type="PIRSR" id="PIRSR601621-2"/>
    </source>
</evidence>
<feature type="binding site" description="axial binding residue" evidence="9">
    <location>
        <position position="228"/>
    </location>
    <ligand>
        <name>heme b</name>
        <dbReference type="ChEBI" id="CHEBI:60344"/>
    </ligand>
    <ligandPart>
        <name>Fe</name>
        <dbReference type="ChEBI" id="CHEBI:18248"/>
    </ligandPart>
</feature>
<evidence type="ECO:0000256" key="10">
    <source>
        <dbReference type="PIRSR" id="PIRSR601621-3"/>
    </source>
</evidence>
<feature type="binding site" evidence="9">
    <location>
        <position position="255"/>
    </location>
    <ligand>
        <name>Ca(2+)</name>
        <dbReference type="ChEBI" id="CHEBI:29108"/>
        <label>2</label>
    </ligand>
</feature>
<dbReference type="InterPro" id="IPR001621">
    <property type="entry name" value="Ligninase"/>
</dbReference>
<proteinExistence type="inferred from homology"/>
<sequence length="337" mass="37035">MLRKLLSIFPLLTLAFLSLAAPLEPRAPGLIDDLLTGVLSGIPKLIKDILDATVSGRSDQISSKPLSCTVDACCIWYDISAELTMQFKDADDQCNDNARGAIRLGFHDAGAWDKYSPKGGADGSFLMNFGEEKRPENNGLQNIRTVLRGVQSRFNVGYADLAQYAHNHATVTCPRGPRIRTFVGRKDATQAAPSDLLPDANDPPETLIELFEDKGFTPDGLIALIGAHTTSKQRNFDSSPANVGKPLDTTPGIWDVEFYNNTLQNPPDSRIFVLPSDRKLAAYSQTQREFKRYVGDQDDWNEDYAKAWIRMSLNGVTNLGELSDCTKTLPAARPDGI</sequence>
<evidence type="ECO:0000256" key="2">
    <source>
        <dbReference type="ARBA" id="ARBA00022559"/>
    </source>
</evidence>
<protein>
    <recommendedName>
        <fullName evidence="12">Peroxidase</fullName>
        <ecNumber evidence="12">1.11.1.-</ecNumber>
    </recommendedName>
</protein>
<feature type="binding site" evidence="9">
    <location>
        <position position="248"/>
    </location>
    <ligand>
        <name>Ca(2+)</name>
        <dbReference type="ChEBI" id="CHEBI:29108"/>
        <label>2</label>
    </ligand>
</feature>
<dbReference type="Gene3D" id="1.10.520.10">
    <property type="match status" value="1"/>
</dbReference>
<reference evidence="14" key="1">
    <citation type="journal article" date="2020" name="Stud. Mycol.">
        <title>101 Dothideomycetes genomes: a test case for predicting lifestyles and emergence of pathogens.</title>
        <authorList>
            <person name="Haridas S."/>
            <person name="Albert R."/>
            <person name="Binder M."/>
            <person name="Bloem J."/>
            <person name="Labutti K."/>
            <person name="Salamov A."/>
            <person name="Andreopoulos B."/>
            <person name="Baker S."/>
            <person name="Barry K."/>
            <person name="Bills G."/>
            <person name="Bluhm B."/>
            <person name="Cannon C."/>
            <person name="Castanera R."/>
            <person name="Culley D."/>
            <person name="Daum C."/>
            <person name="Ezra D."/>
            <person name="Gonzalez J."/>
            <person name="Henrissat B."/>
            <person name="Kuo A."/>
            <person name="Liang C."/>
            <person name="Lipzen A."/>
            <person name="Lutzoni F."/>
            <person name="Magnuson J."/>
            <person name="Mondo S."/>
            <person name="Nolan M."/>
            <person name="Ohm R."/>
            <person name="Pangilinan J."/>
            <person name="Park H.-J."/>
            <person name="Ramirez L."/>
            <person name="Alfaro M."/>
            <person name="Sun H."/>
            <person name="Tritt A."/>
            <person name="Yoshinaga Y."/>
            <person name="Zwiers L.-H."/>
            <person name="Turgeon B."/>
            <person name="Goodwin S."/>
            <person name="Spatafora J."/>
            <person name="Crous P."/>
            <person name="Grigoriev I."/>
        </authorList>
    </citation>
    <scope>NUCLEOTIDE SEQUENCE</scope>
    <source>
        <strain evidence="14">CBS 109.77</strain>
    </source>
</reference>
<dbReference type="Pfam" id="PF00141">
    <property type="entry name" value="peroxidase"/>
    <property type="match status" value="1"/>
</dbReference>
<keyword evidence="9 12" id="KW-0106">Calcium</keyword>
<dbReference type="GO" id="GO:0000302">
    <property type="term" value="P:response to reactive oxygen species"/>
    <property type="evidence" value="ECO:0007669"/>
    <property type="project" value="TreeGrafter"/>
</dbReference>
<feature type="signal peptide" evidence="12">
    <location>
        <begin position="1"/>
        <end position="20"/>
    </location>
</feature>
<comment type="cofactor">
    <cofactor evidence="9 12">
        <name>Ca(2+)</name>
        <dbReference type="ChEBI" id="CHEBI:29108"/>
    </cofactor>
    <text evidence="9 12">Binds 2 calcium ions per subunit.</text>
</comment>
<organism evidence="14 15">
    <name type="scientific">Melanomma pulvis-pyrius CBS 109.77</name>
    <dbReference type="NCBI Taxonomy" id="1314802"/>
    <lineage>
        <taxon>Eukaryota</taxon>
        <taxon>Fungi</taxon>
        <taxon>Dikarya</taxon>
        <taxon>Ascomycota</taxon>
        <taxon>Pezizomycotina</taxon>
        <taxon>Dothideomycetes</taxon>
        <taxon>Pleosporomycetidae</taxon>
        <taxon>Pleosporales</taxon>
        <taxon>Melanommataceae</taxon>
        <taxon>Melanomma</taxon>
    </lineage>
</organism>
<dbReference type="PROSITE" id="PS50873">
    <property type="entry name" value="PEROXIDASE_4"/>
    <property type="match status" value="1"/>
</dbReference>
<dbReference type="InterPro" id="IPR002016">
    <property type="entry name" value="Haem_peroxidase"/>
</dbReference>
<dbReference type="PANTHER" id="PTHR31356:SF66">
    <property type="entry name" value="CATALASE-PEROXIDASE"/>
    <property type="match status" value="1"/>
</dbReference>
<evidence type="ECO:0000256" key="6">
    <source>
        <dbReference type="ARBA" id="ARBA00023004"/>
    </source>
</evidence>
<feature type="disulfide bond" evidence="11">
    <location>
        <begin position="94"/>
        <end position="173"/>
    </location>
</feature>
<accession>A0A6A6WTU4</accession>
<keyword evidence="3 9" id="KW-0349">Heme</keyword>
<keyword evidence="12" id="KW-0732">Signal</keyword>
<evidence type="ECO:0000256" key="4">
    <source>
        <dbReference type="ARBA" id="ARBA00022723"/>
    </source>
</evidence>
<dbReference type="PROSITE" id="PS00436">
    <property type="entry name" value="PEROXIDASE_2"/>
    <property type="match status" value="1"/>
</dbReference>
<comment type="similarity">
    <text evidence="1 12">Belongs to the peroxidase family. Ligninase subfamily.</text>
</comment>
<name>A0A6A6WTU4_9PLEO</name>
<dbReference type="SUPFAM" id="SSF48113">
    <property type="entry name" value="Heme-dependent peroxidases"/>
    <property type="match status" value="1"/>
</dbReference>
<keyword evidence="15" id="KW-1185">Reference proteome</keyword>
<feature type="binding site" evidence="9">
    <location>
        <position position="250"/>
    </location>
    <ligand>
        <name>Ca(2+)</name>
        <dbReference type="ChEBI" id="CHEBI:29108"/>
        <label>2</label>
    </ligand>
</feature>
<dbReference type="InterPro" id="IPR044831">
    <property type="entry name" value="Ccp1-like"/>
</dbReference>